<name>A0A8S5PFW3_9CAUD</name>
<protein>
    <submittedName>
        <fullName evidence="1">Uncharacterized protein</fullName>
    </submittedName>
</protein>
<evidence type="ECO:0000313" key="1">
    <source>
        <dbReference type="EMBL" id="DAE06063.1"/>
    </source>
</evidence>
<proteinExistence type="predicted"/>
<sequence length="68" mass="7701">MFNYRNFLMTGFKDAIGKMADYQIILNANGFYEKGVLTEEDLAELQTLIEAKNTPVEQPENVTSPDIV</sequence>
<dbReference type="EMBL" id="BK015425">
    <property type="protein sequence ID" value="DAE06063.1"/>
    <property type="molecule type" value="Genomic_DNA"/>
</dbReference>
<organism evidence="1">
    <name type="scientific">Siphoviridae sp. ctsxw88</name>
    <dbReference type="NCBI Taxonomy" id="2825701"/>
    <lineage>
        <taxon>Viruses</taxon>
        <taxon>Duplodnaviria</taxon>
        <taxon>Heunggongvirae</taxon>
        <taxon>Uroviricota</taxon>
        <taxon>Caudoviricetes</taxon>
    </lineage>
</organism>
<reference evidence="1" key="1">
    <citation type="journal article" date="2021" name="Proc. Natl. Acad. Sci. U.S.A.">
        <title>A Catalog of Tens of Thousands of Viruses from Human Metagenomes Reveals Hidden Associations with Chronic Diseases.</title>
        <authorList>
            <person name="Tisza M.J."/>
            <person name="Buck C.B."/>
        </authorList>
    </citation>
    <scope>NUCLEOTIDE SEQUENCE</scope>
    <source>
        <strain evidence="1">Ctsxw88</strain>
    </source>
</reference>
<accession>A0A8S5PFW3</accession>